<dbReference type="PANTHER" id="PTHR43257:SF2">
    <property type="entry name" value="PYRUVATE DEHYDROGENASE E1 COMPONENT SUBUNIT BETA"/>
    <property type="match status" value="1"/>
</dbReference>
<dbReference type="InterPro" id="IPR005475">
    <property type="entry name" value="Transketolase-like_Pyr-bd"/>
</dbReference>
<gene>
    <name evidence="5" type="ORF">ACFOUW_31320</name>
</gene>
<comment type="caution">
    <text evidence="5">The sequence shown here is derived from an EMBL/GenBank/DDBJ whole genome shotgun (WGS) entry which is preliminary data.</text>
</comment>
<dbReference type="Gene3D" id="3.40.50.970">
    <property type="match status" value="1"/>
</dbReference>
<sequence>MSTLIESSTQVETRELTVAAALNEALREEMSRDDRVFLLGEDVGAAGGVYKVTDGLYEEFGAGRVIDSPISEAGIVGLAVGAAMTGRRPVVEVMFGDFLFLAMDQIVNQAAKIRYMSGGAWHAPMVIRTTLGAGRRAAAQHSQSVHAMVAHIPGLKVVLPSDAADAKGMLKAAIRDDDPVVFFEDKLSYREIGPVPRGEYLVPLGQALVRRHGRDVTLVATSSMVGVAMSAAETLAGASVEAEVVDVRCLSPLDLDTVLDSVRRTGRCVVVDEGHRRFGATAELAASVAENAYRELVAPVRRLAAMDVPVPFSPVLEDLTIPRADQVVTAVNGLMAWER</sequence>
<dbReference type="Pfam" id="PF02780">
    <property type="entry name" value="Transketolase_C"/>
    <property type="match status" value="1"/>
</dbReference>
<reference evidence="6" key="1">
    <citation type="journal article" date="2019" name="Int. J. Syst. Evol. Microbiol.">
        <title>The Global Catalogue of Microorganisms (GCM) 10K type strain sequencing project: providing services to taxonomists for standard genome sequencing and annotation.</title>
        <authorList>
            <consortium name="The Broad Institute Genomics Platform"/>
            <consortium name="The Broad Institute Genome Sequencing Center for Infectious Disease"/>
            <person name="Wu L."/>
            <person name="Ma J."/>
        </authorList>
    </citation>
    <scope>NUCLEOTIDE SEQUENCE [LARGE SCALE GENOMIC DNA]</scope>
    <source>
        <strain evidence="6">CGMCC 4.7241</strain>
    </source>
</reference>
<dbReference type="Gene3D" id="3.40.50.920">
    <property type="match status" value="1"/>
</dbReference>
<dbReference type="Pfam" id="PF02779">
    <property type="entry name" value="Transket_pyr"/>
    <property type="match status" value="1"/>
</dbReference>
<dbReference type="SUPFAM" id="SSF52922">
    <property type="entry name" value="TK C-terminal domain-like"/>
    <property type="match status" value="1"/>
</dbReference>
<dbReference type="SMART" id="SM00861">
    <property type="entry name" value="Transket_pyr"/>
    <property type="match status" value="1"/>
</dbReference>
<organism evidence="5 6">
    <name type="scientific">Tenggerimyces flavus</name>
    <dbReference type="NCBI Taxonomy" id="1708749"/>
    <lineage>
        <taxon>Bacteria</taxon>
        <taxon>Bacillati</taxon>
        <taxon>Actinomycetota</taxon>
        <taxon>Actinomycetes</taxon>
        <taxon>Propionibacteriales</taxon>
        <taxon>Nocardioidaceae</taxon>
        <taxon>Tenggerimyces</taxon>
    </lineage>
</organism>
<name>A0ABV7YJX6_9ACTN</name>
<accession>A0ABV7YJX6</accession>
<dbReference type="GO" id="GO:0016491">
    <property type="term" value="F:oxidoreductase activity"/>
    <property type="evidence" value="ECO:0007669"/>
    <property type="project" value="UniProtKB-KW"/>
</dbReference>
<evidence type="ECO:0000313" key="6">
    <source>
        <dbReference type="Proteomes" id="UP001595699"/>
    </source>
</evidence>
<dbReference type="CDD" id="cd07036">
    <property type="entry name" value="TPP_PYR_E1-PDHc-beta_like"/>
    <property type="match status" value="1"/>
</dbReference>
<dbReference type="EC" id="1.2.4.-" evidence="5"/>
<keyword evidence="3" id="KW-0786">Thiamine pyrophosphate</keyword>
<dbReference type="Proteomes" id="UP001595699">
    <property type="component" value="Unassembled WGS sequence"/>
</dbReference>
<keyword evidence="2 5" id="KW-0560">Oxidoreductase</keyword>
<dbReference type="RefSeq" id="WP_205121253.1">
    <property type="nucleotide sequence ID" value="NZ_JAFBCM010000001.1"/>
</dbReference>
<evidence type="ECO:0000256" key="2">
    <source>
        <dbReference type="ARBA" id="ARBA00023002"/>
    </source>
</evidence>
<feature type="domain" description="Transketolase-like pyrimidine-binding" evidence="4">
    <location>
        <begin position="16"/>
        <end position="191"/>
    </location>
</feature>
<dbReference type="NCBIfam" id="NF006667">
    <property type="entry name" value="PRK09212.1"/>
    <property type="match status" value="1"/>
</dbReference>
<dbReference type="InterPro" id="IPR033248">
    <property type="entry name" value="Transketolase_C"/>
</dbReference>
<dbReference type="PANTHER" id="PTHR43257">
    <property type="entry name" value="PYRUVATE DEHYDROGENASE E1 COMPONENT BETA SUBUNIT"/>
    <property type="match status" value="1"/>
</dbReference>
<protein>
    <submittedName>
        <fullName evidence="5">Alpha-ketoacid dehydrogenase subunit beta</fullName>
        <ecNumber evidence="5">1.2.4.-</ecNumber>
    </submittedName>
</protein>
<evidence type="ECO:0000256" key="3">
    <source>
        <dbReference type="ARBA" id="ARBA00023052"/>
    </source>
</evidence>
<keyword evidence="6" id="KW-1185">Reference proteome</keyword>
<dbReference type="InterPro" id="IPR029061">
    <property type="entry name" value="THDP-binding"/>
</dbReference>
<evidence type="ECO:0000256" key="1">
    <source>
        <dbReference type="ARBA" id="ARBA00001964"/>
    </source>
</evidence>
<proteinExistence type="predicted"/>
<dbReference type="SUPFAM" id="SSF52518">
    <property type="entry name" value="Thiamin diphosphate-binding fold (THDP-binding)"/>
    <property type="match status" value="1"/>
</dbReference>
<comment type="cofactor">
    <cofactor evidence="1">
        <name>thiamine diphosphate</name>
        <dbReference type="ChEBI" id="CHEBI:58937"/>
    </cofactor>
</comment>
<dbReference type="InterPro" id="IPR009014">
    <property type="entry name" value="Transketo_C/PFOR_II"/>
</dbReference>
<evidence type="ECO:0000313" key="5">
    <source>
        <dbReference type="EMBL" id="MFC3765362.1"/>
    </source>
</evidence>
<dbReference type="EMBL" id="JBHRZH010000037">
    <property type="protein sequence ID" value="MFC3765362.1"/>
    <property type="molecule type" value="Genomic_DNA"/>
</dbReference>
<evidence type="ECO:0000259" key="4">
    <source>
        <dbReference type="SMART" id="SM00861"/>
    </source>
</evidence>